<proteinExistence type="predicted"/>
<dbReference type="AlphaFoldDB" id="A0A7C4QXL7"/>
<keyword evidence="1" id="KW-0812">Transmembrane</keyword>
<organism evidence="2">
    <name type="scientific">candidate division CPR3 bacterium</name>
    <dbReference type="NCBI Taxonomy" id="2268181"/>
    <lineage>
        <taxon>Bacteria</taxon>
        <taxon>Bacteria division CPR3</taxon>
    </lineage>
</organism>
<dbReference type="InterPro" id="IPR019546">
    <property type="entry name" value="TAT_signal_bac_arc"/>
</dbReference>
<evidence type="ECO:0000313" key="2">
    <source>
        <dbReference type="EMBL" id="HGT71316.1"/>
    </source>
</evidence>
<reference evidence="2" key="1">
    <citation type="journal article" date="2020" name="mSystems">
        <title>Genome- and Community-Level Interaction Insights into Carbon Utilization and Element Cycling Functions of Hydrothermarchaeota in Hydrothermal Sediment.</title>
        <authorList>
            <person name="Zhou Z."/>
            <person name="Liu Y."/>
            <person name="Xu W."/>
            <person name="Pan J."/>
            <person name="Luo Z.H."/>
            <person name="Li M."/>
        </authorList>
    </citation>
    <scope>NUCLEOTIDE SEQUENCE [LARGE SCALE GENOMIC DNA]</scope>
    <source>
        <strain evidence="2">SpSt-579</strain>
    </source>
</reference>
<feature type="transmembrane region" description="Helical" evidence="1">
    <location>
        <begin position="159"/>
        <end position="176"/>
    </location>
</feature>
<feature type="transmembrane region" description="Helical" evidence="1">
    <location>
        <begin position="7"/>
        <end position="24"/>
    </location>
</feature>
<feature type="transmembrane region" description="Helical" evidence="1">
    <location>
        <begin position="69"/>
        <end position="90"/>
    </location>
</feature>
<evidence type="ECO:0000256" key="1">
    <source>
        <dbReference type="SAM" id="Phobius"/>
    </source>
</evidence>
<feature type="transmembrane region" description="Helical" evidence="1">
    <location>
        <begin position="30"/>
        <end position="48"/>
    </location>
</feature>
<keyword evidence="1" id="KW-1133">Transmembrane helix</keyword>
<protein>
    <submittedName>
        <fullName evidence="2">Twin-arginine translocation signal domain-containing protein</fullName>
    </submittedName>
</protein>
<dbReference type="EMBL" id="DSYQ01000019">
    <property type="protein sequence ID" value="HGT71316.1"/>
    <property type="molecule type" value="Genomic_DNA"/>
</dbReference>
<feature type="transmembrane region" description="Helical" evidence="1">
    <location>
        <begin position="96"/>
        <end position="117"/>
    </location>
</feature>
<comment type="caution">
    <text evidence="2">The sequence shown here is derived from an EMBL/GenBank/DDBJ whole genome shotgun (WGS) entry which is preliminary data.</text>
</comment>
<keyword evidence="1" id="KW-0472">Membrane</keyword>
<name>A0A7C4QXL7_UNCC3</name>
<dbReference type="NCBIfam" id="TIGR01409">
    <property type="entry name" value="TAT_signal_seq"/>
    <property type="match status" value="1"/>
</dbReference>
<accession>A0A7C4QXL7</accession>
<sequence>MRNLKKILFLYTAFLTFSLFFYGLRQAKTLTDVFLVMVFSFPTLYFIFDLVKLLKFSFISEKNFVVLTSYLKLISFFNYLILSIIIFLGLFFQFNFLIFVVFLPLPVYFWLTNFVAVEKIEEEKKLPKVEVAFEEKKDLEQNNLKQEIKKINDPLRRQFIKMLGVGGVGLFISTLLNPQKAEAAFFGSVPGPGTVAIKDSSGHRIDPAIKKPTDGYSIAQIDTTSPSYYGYQDKDGNWYIVKESSDGSFRYCRGYGNFSSSWTSRSSLSYDYFENVF</sequence>
<gene>
    <name evidence="2" type="ORF">ENT43_03600</name>
</gene>